<proteinExistence type="predicted"/>
<evidence type="ECO:0000313" key="1">
    <source>
        <dbReference type="EMBL" id="KKN38082.1"/>
    </source>
</evidence>
<protein>
    <submittedName>
        <fullName evidence="1">Uncharacterized protein</fullName>
    </submittedName>
</protein>
<sequence>MKEKTLGFLTYCIILLFIPYASASTWSVSDTFYLNMGESNYIRLELIAGDKVHWSFRTYSDPFEVEMHGEQLGVFSQGEI</sequence>
<accession>A0A0F9QM56</accession>
<reference evidence="1" key="1">
    <citation type="journal article" date="2015" name="Nature">
        <title>Complex archaea that bridge the gap between prokaryotes and eukaryotes.</title>
        <authorList>
            <person name="Spang A."/>
            <person name="Saw J.H."/>
            <person name="Jorgensen S.L."/>
            <person name="Zaremba-Niedzwiedzka K."/>
            <person name="Martijn J."/>
            <person name="Lind A.E."/>
            <person name="van Eijk R."/>
            <person name="Schleper C."/>
            <person name="Guy L."/>
            <person name="Ettema T.J."/>
        </authorList>
    </citation>
    <scope>NUCLEOTIDE SEQUENCE</scope>
</reference>
<dbReference type="EMBL" id="LAZR01001853">
    <property type="protein sequence ID" value="KKN38082.1"/>
    <property type="molecule type" value="Genomic_DNA"/>
</dbReference>
<comment type="caution">
    <text evidence="1">The sequence shown here is derived from an EMBL/GenBank/DDBJ whole genome shotgun (WGS) entry which is preliminary data.</text>
</comment>
<organism evidence="1">
    <name type="scientific">marine sediment metagenome</name>
    <dbReference type="NCBI Taxonomy" id="412755"/>
    <lineage>
        <taxon>unclassified sequences</taxon>
        <taxon>metagenomes</taxon>
        <taxon>ecological metagenomes</taxon>
    </lineage>
</organism>
<dbReference type="AlphaFoldDB" id="A0A0F9QM56"/>
<gene>
    <name evidence="1" type="ORF">LCGC14_0757020</name>
</gene>
<name>A0A0F9QM56_9ZZZZ</name>